<protein>
    <submittedName>
        <fullName evidence="2">Uncharacterized protein</fullName>
    </submittedName>
</protein>
<evidence type="ECO:0000313" key="3">
    <source>
        <dbReference type="Proteomes" id="UP001235547"/>
    </source>
</evidence>
<name>A0ABY8CU81_9HYPH</name>
<dbReference type="RefSeq" id="WP_280730979.1">
    <property type="nucleotide sequence ID" value="NZ_CP120367.1"/>
</dbReference>
<evidence type="ECO:0000256" key="1">
    <source>
        <dbReference type="SAM" id="MobiDB-lite"/>
    </source>
</evidence>
<accession>A0ABY8CU81</accession>
<keyword evidence="3" id="KW-1185">Reference proteome</keyword>
<organism evidence="2 3">
    <name type="scientific">Sinorhizobium numidicum</name>
    <dbReference type="NCBI Taxonomy" id="680248"/>
    <lineage>
        <taxon>Bacteria</taxon>
        <taxon>Pseudomonadati</taxon>
        <taxon>Pseudomonadota</taxon>
        <taxon>Alphaproteobacteria</taxon>
        <taxon>Hyphomicrobiales</taxon>
        <taxon>Rhizobiaceae</taxon>
        <taxon>Sinorhizobium/Ensifer group</taxon>
        <taxon>Sinorhizobium</taxon>
    </lineage>
</organism>
<proteinExistence type="predicted"/>
<evidence type="ECO:0000313" key="2">
    <source>
        <dbReference type="EMBL" id="WEX80278.1"/>
    </source>
</evidence>
<gene>
    <name evidence="2" type="ORF">PYH38_001694</name>
</gene>
<dbReference type="EMBL" id="CP120370">
    <property type="protein sequence ID" value="WEX80278.1"/>
    <property type="molecule type" value="Genomic_DNA"/>
</dbReference>
<feature type="region of interest" description="Disordered" evidence="1">
    <location>
        <begin position="1"/>
        <end position="22"/>
    </location>
</feature>
<sequence length="82" mass="8926">MSTVDEQRQHLTGGPDRRTGRHHRYRAVAGKAGPGIAIKTPTTAARAFADAKKIEDGLSYMEPRYWYYPVGQSLGAAPALLA</sequence>
<reference evidence="2 3" key="1">
    <citation type="submission" date="2023-03" db="EMBL/GenBank/DDBJ databases">
        <authorList>
            <person name="Kaur S."/>
            <person name="Espinosa-Saiz D."/>
            <person name="Velazquez E."/>
            <person name="Menendez E."/>
            <person name="diCenzo G.C."/>
        </authorList>
    </citation>
    <scope>NUCLEOTIDE SEQUENCE [LARGE SCALE GENOMIC DNA]</scope>
    <source>
        <strain evidence="2 3">LMG 27395</strain>
    </source>
</reference>
<dbReference type="Proteomes" id="UP001235547">
    <property type="component" value="Chromosome 2"/>
</dbReference>